<feature type="binding site" evidence="5">
    <location>
        <position position="38"/>
    </location>
    <ligand>
        <name>NAD(+)</name>
        <dbReference type="ChEBI" id="CHEBI:57540"/>
    </ligand>
</feature>
<dbReference type="GeneID" id="63826509"/>
<evidence type="ECO:0000313" key="8">
    <source>
        <dbReference type="EMBL" id="KZT03942.1"/>
    </source>
</evidence>
<dbReference type="PANTHER" id="PTHR48075:SF5">
    <property type="entry name" value="3-HYDROXYBUTYRYL-COA DEHYDROGENASE"/>
    <property type="match status" value="1"/>
</dbReference>
<feature type="site" description="Important for catalytic activity" evidence="4">
    <location>
        <position position="161"/>
    </location>
</feature>
<dbReference type="EMBL" id="KV427640">
    <property type="protein sequence ID" value="KZT03942.1"/>
    <property type="molecule type" value="Genomic_DNA"/>
</dbReference>
<dbReference type="InterPro" id="IPR022694">
    <property type="entry name" value="3-OHacyl-CoA_DH"/>
</dbReference>
<proteinExistence type="inferred from homology"/>
<dbReference type="Gene3D" id="1.10.1040.10">
    <property type="entry name" value="N-(1-d-carboxylethyl)-l-norvaline Dehydrogenase, domain 2"/>
    <property type="match status" value="1"/>
</dbReference>
<dbReference type="PANTHER" id="PTHR48075">
    <property type="entry name" value="3-HYDROXYACYL-COA DEHYDROGENASE FAMILY PROTEIN"/>
    <property type="match status" value="1"/>
</dbReference>
<organism evidence="8 9">
    <name type="scientific">Laetiporus sulphureus 93-53</name>
    <dbReference type="NCBI Taxonomy" id="1314785"/>
    <lineage>
        <taxon>Eukaryota</taxon>
        <taxon>Fungi</taxon>
        <taxon>Dikarya</taxon>
        <taxon>Basidiomycota</taxon>
        <taxon>Agaricomycotina</taxon>
        <taxon>Agaricomycetes</taxon>
        <taxon>Polyporales</taxon>
        <taxon>Laetiporus</taxon>
    </lineage>
</organism>
<feature type="binding site" evidence="5">
    <location>
        <position position="164"/>
    </location>
    <ligand>
        <name>NAD(+)</name>
        <dbReference type="ChEBI" id="CHEBI:57540"/>
    </ligand>
</feature>
<feature type="domain" description="3-hydroxyacyl-CoA dehydrogenase C-terminal" evidence="6">
    <location>
        <begin position="207"/>
        <end position="308"/>
    </location>
</feature>
<gene>
    <name evidence="8" type="ORF">LAESUDRAFT_728643</name>
</gene>
<evidence type="ECO:0000256" key="3">
    <source>
        <dbReference type="ARBA" id="ARBA00023002"/>
    </source>
</evidence>
<dbReference type="FunFam" id="3.40.50.720:FF:000009">
    <property type="entry name" value="Fatty oxidation complex, alpha subunit"/>
    <property type="match status" value="1"/>
</dbReference>
<dbReference type="InterPro" id="IPR036291">
    <property type="entry name" value="NAD(P)-bd_dom_sf"/>
</dbReference>
<evidence type="ECO:0000256" key="4">
    <source>
        <dbReference type="PIRSR" id="PIRSR000105-1"/>
    </source>
</evidence>
<evidence type="ECO:0000256" key="5">
    <source>
        <dbReference type="PIRSR" id="PIRSR000105-2"/>
    </source>
</evidence>
<dbReference type="Proteomes" id="UP000076871">
    <property type="component" value="Unassembled WGS sequence"/>
</dbReference>
<dbReference type="InterPro" id="IPR013328">
    <property type="entry name" value="6PGD_dom2"/>
</dbReference>
<dbReference type="InterPro" id="IPR008927">
    <property type="entry name" value="6-PGluconate_DH-like_C_sf"/>
</dbReference>
<evidence type="ECO:0000259" key="7">
    <source>
        <dbReference type="Pfam" id="PF02737"/>
    </source>
</evidence>
<evidence type="ECO:0000259" key="6">
    <source>
        <dbReference type="Pfam" id="PF00725"/>
    </source>
</evidence>
<comment type="similarity">
    <text evidence="2">Belongs to the 3-hydroxyacyl-CoA dehydrogenase family.</text>
</comment>
<keyword evidence="9" id="KW-1185">Reference proteome</keyword>
<dbReference type="InParanoid" id="A0A165D1B0"/>
<dbReference type="GO" id="GO:0070403">
    <property type="term" value="F:NAD+ binding"/>
    <property type="evidence" value="ECO:0007669"/>
    <property type="project" value="InterPro"/>
</dbReference>
<dbReference type="Gene3D" id="3.40.50.720">
    <property type="entry name" value="NAD(P)-binding Rossmann-like Domain"/>
    <property type="match status" value="1"/>
</dbReference>
<feature type="binding site" evidence="5">
    <location>
        <begin position="14"/>
        <end position="19"/>
    </location>
    <ligand>
        <name>NAD(+)</name>
        <dbReference type="ChEBI" id="CHEBI:57540"/>
    </ligand>
</feature>
<name>A0A165D1B0_9APHY</name>
<dbReference type="Pfam" id="PF00725">
    <property type="entry name" value="3HCDH"/>
    <property type="match status" value="1"/>
</dbReference>
<dbReference type="InterPro" id="IPR006108">
    <property type="entry name" value="3HC_DH_C"/>
</dbReference>
<keyword evidence="5" id="KW-0520">NAD</keyword>
<evidence type="ECO:0000256" key="2">
    <source>
        <dbReference type="ARBA" id="ARBA00009463"/>
    </source>
</evidence>
<feature type="binding site" evidence="5">
    <location>
        <position position="300"/>
    </location>
    <ligand>
        <name>NAD(+)</name>
        <dbReference type="ChEBI" id="CHEBI:57540"/>
    </ligand>
</feature>
<dbReference type="SUPFAM" id="SSF51735">
    <property type="entry name" value="NAD(P)-binding Rossmann-fold domains"/>
    <property type="match status" value="1"/>
</dbReference>
<reference evidence="8 9" key="1">
    <citation type="journal article" date="2016" name="Mol. Biol. Evol.">
        <title>Comparative Genomics of Early-Diverging Mushroom-Forming Fungi Provides Insights into the Origins of Lignocellulose Decay Capabilities.</title>
        <authorList>
            <person name="Nagy L.G."/>
            <person name="Riley R."/>
            <person name="Tritt A."/>
            <person name="Adam C."/>
            <person name="Daum C."/>
            <person name="Floudas D."/>
            <person name="Sun H."/>
            <person name="Yadav J.S."/>
            <person name="Pangilinan J."/>
            <person name="Larsson K.H."/>
            <person name="Matsuura K."/>
            <person name="Barry K."/>
            <person name="Labutti K."/>
            <person name="Kuo R."/>
            <person name="Ohm R.A."/>
            <person name="Bhattacharya S.S."/>
            <person name="Shirouzu T."/>
            <person name="Yoshinaga Y."/>
            <person name="Martin F.M."/>
            <person name="Grigoriev I.V."/>
            <person name="Hibbett D.S."/>
        </authorList>
    </citation>
    <scope>NUCLEOTIDE SEQUENCE [LARGE SCALE GENOMIC DNA]</scope>
    <source>
        <strain evidence="8 9">93-53</strain>
    </source>
</reference>
<dbReference type="STRING" id="1314785.A0A165D1B0"/>
<dbReference type="GO" id="GO:0016616">
    <property type="term" value="F:oxidoreductase activity, acting on the CH-OH group of donors, NAD or NADP as acceptor"/>
    <property type="evidence" value="ECO:0007669"/>
    <property type="project" value="InterPro"/>
</dbReference>
<sequence>MSIAHGIRTLGVLGAGQMGLGIAYVSALHARVPVMLYDRSASQVQNGLKFMDKLLAKDVSKGKITQEQATAARERVSTIDVDKGVSGMRDVDMVIEAVSENLQVKQTLFRNLAAELPPTAILASNTSSISITKIAAATVPEGKNAADEDAKRSAGRVVGLHFFNPVPVMKLVELIAAIQTSQETVDRAKAFAVACGKEVTTSKDVPGFVGNALLMPFINEAIMCLEKGVATREDIDKTLKLGMNHPMGPLQLGEHCLAMTIGLDTCLAIQKTLYVGTGDSKYRPSVLLERMVDAGWYGKKSGKGFYEYPQ</sequence>
<accession>A0A165D1B0</accession>
<dbReference type="PIRSF" id="PIRSF000105">
    <property type="entry name" value="HCDH"/>
    <property type="match status" value="1"/>
</dbReference>
<dbReference type="RefSeq" id="XP_040761682.1">
    <property type="nucleotide sequence ID" value="XM_040909480.1"/>
</dbReference>
<dbReference type="InterPro" id="IPR006176">
    <property type="entry name" value="3-OHacyl-CoA_DH_NAD-bd"/>
</dbReference>
<evidence type="ECO:0008006" key="10">
    <source>
        <dbReference type="Google" id="ProtNLM"/>
    </source>
</evidence>
<feature type="binding site" evidence="5">
    <location>
        <position position="100"/>
    </location>
    <ligand>
        <name>NAD(+)</name>
        <dbReference type="ChEBI" id="CHEBI:57540"/>
    </ligand>
</feature>
<feature type="binding site" evidence="5">
    <location>
        <position position="105"/>
    </location>
    <ligand>
        <name>NAD(+)</name>
        <dbReference type="ChEBI" id="CHEBI:57540"/>
    </ligand>
</feature>
<dbReference type="SUPFAM" id="SSF48179">
    <property type="entry name" value="6-phosphogluconate dehydrogenase C-terminal domain-like"/>
    <property type="match status" value="1"/>
</dbReference>
<keyword evidence="3" id="KW-0560">Oxidoreductase</keyword>
<feature type="binding site" evidence="5">
    <location>
        <position position="127"/>
    </location>
    <ligand>
        <name>NAD(+)</name>
        <dbReference type="ChEBI" id="CHEBI:57540"/>
    </ligand>
</feature>
<evidence type="ECO:0000256" key="1">
    <source>
        <dbReference type="ARBA" id="ARBA00005005"/>
    </source>
</evidence>
<evidence type="ECO:0000313" key="9">
    <source>
        <dbReference type="Proteomes" id="UP000076871"/>
    </source>
</evidence>
<dbReference type="OrthoDB" id="5958943at2759"/>
<comment type="pathway">
    <text evidence="1">Lipid metabolism; fatty acid beta-oxidation.</text>
</comment>
<feature type="domain" description="3-hydroxyacyl-CoA dehydrogenase NAD binding" evidence="7">
    <location>
        <begin position="10"/>
        <end position="204"/>
    </location>
</feature>
<dbReference type="GO" id="GO:0006631">
    <property type="term" value="P:fatty acid metabolic process"/>
    <property type="evidence" value="ECO:0007669"/>
    <property type="project" value="InterPro"/>
</dbReference>
<dbReference type="AlphaFoldDB" id="A0A165D1B0"/>
<protein>
    <recommendedName>
        <fullName evidence="10">3-hydroxybutyryl-CoA dehydrogenase</fullName>
    </recommendedName>
</protein>
<dbReference type="Pfam" id="PF02737">
    <property type="entry name" value="3HCDH_N"/>
    <property type="match status" value="1"/>
</dbReference>